<evidence type="ECO:0000313" key="2">
    <source>
        <dbReference type="Proteomes" id="UP001649381"/>
    </source>
</evidence>
<organism evidence="1 2">
    <name type="scientific">Pseudalkalibacillus berkeleyi</name>
    <dbReference type="NCBI Taxonomy" id="1069813"/>
    <lineage>
        <taxon>Bacteria</taxon>
        <taxon>Bacillati</taxon>
        <taxon>Bacillota</taxon>
        <taxon>Bacilli</taxon>
        <taxon>Bacillales</taxon>
        <taxon>Fictibacillaceae</taxon>
        <taxon>Pseudalkalibacillus</taxon>
    </lineage>
</organism>
<comment type="caution">
    <text evidence="1">The sequence shown here is derived from an EMBL/GenBank/DDBJ whole genome shotgun (WGS) entry which is preliminary data.</text>
</comment>
<dbReference type="EMBL" id="JAKIJS010000001">
    <property type="protein sequence ID" value="MCF6138810.1"/>
    <property type="molecule type" value="Genomic_DNA"/>
</dbReference>
<name>A0ABS9H4C1_9BACL</name>
<evidence type="ECO:0008006" key="3">
    <source>
        <dbReference type="Google" id="ProtNLM"/>
    </source>
</evidence>
<sequence length="78" mass="9177">MDKVLQERLLSSEDRVICKLLKISKAKMYEMMDSGEFLPYAIEVYNQLDQSKQSSWARKLLKENKEKQVGSTLHRIEV</sequence>
<reference evidence="1 2" key="1">
    <citation type="submission" date="2022-01" db="EMBL/GenBank/DDBJ databases">
        <title>Alkalihalobacillus sp. EGI L200015, a novel bacterium isolated from a salt lake sediment.</title>
        <authorList>
            <person name="Gao L."/>
            <person name="Fang B.-Z."/>
            <person name="Li W.-J."/>
        </authorList>
    </citation>
    <scope>NUCLEOTIDE SEQUENCE [LARGE SCALE GENOMIC DNA]</scope>
    <source>
        <strain evidence="1 2">KCTC 12718</strain>
    </source>
</reference>
<accession>A0ABS9H4C1</accession>
<keyword evidence="2" id="KW-1185">Reference proteome</keyword>
<dbReference type="RefSeq" id="WP_236336916.1">
    <property type="nucleotide sequence ID" value="NZ_JAKIJS010000001.1"/>
</dbReference>
<dbReference type="Proteomes" id="UP001649381">
    <property type="component" value="Unassembled WGS sequence"/>
</dbReference>
<evidence type="ECO:0000313" key="1">
    <source>
        <dbReference type="EMBL" id="MCF6138810.1"/>
    </source>
</evidence>
<protein>
    <recommendedName>
        <fullName evidence="3">Transcriptional regulator</fullName>
    </recommendedName>
</protein>
<gene>
    <name evidence="1" type="ORF">L2716_13820</name>
</gene>
<proteinExistence type="predicted"/>